<dbReference type="Pfam" id="PF15904">
    <property type="entry name" value="LIP1"/>
    <property type="match status" value="1"/>
</dbReference>
<feature type="compositionally biased region" description="Pro residues" evidence="5">
    <location>
        <begin position="423"/>
        <end position="434"/>
    </location>
</feature>
<sequence length="533" mass="56799">MVRAPVAMATASASTPQDAPVRSLVRSLVRLLRDSGEEVVSGRSLLTLPTATLRELVRELVRELEPLLGPRGQGPGQGQGPGPGQGGFVALPSHPSGSTHLLGLQFLFDVLQSVPALKLVHWPGPAPPAPPGPIHLFPFKSLRQLELHGVPLQWLRGLRGVYSSLQTLVCSHSLKTLQELLSGLGGDQSSALPWLALLHAHFGHNALTGLDGSLDLLSAVRVLDLSHNRIRDCAAFLAALGDLSHLDLSYNLLSSVPLGPPGVALGTLILRGNELRGLAGLERLEALRHLDVAYNLLETHEALEPLGRLGRLRRLHLEGNPLWFHPDHRAATARRLSPRAAANVEAPGVSDPPSRTPRRASSHPSPRPSRRVPLSRPLPESPRDRPTDRPLPVASPRPTPRMPRVSAPFLWAGPVPGSNPAHLPDPPPPPPPSPLVVSPRRRGPVAGRPAGESGAGGRVRRGAPGGRRDPALGVGRSWVRIPAPPPVCRVTSGKPLHFPGPRFPHPSNGDGDWEPHGGQGPSPSRFAWIHPSA</sequence>
<dbReference type="GO" id="GO:0005737">
    <property type="term" value="C:cytoplasm"/>
    <property type="evidence" value="ECO:0000318"/>
    <property type="project" value="GO_Central"/>
</dbReference>
<accession>A0A6I8N7A1</accession>
<dbReference type="GO" id="GO:0008104">
    <property type="term" value="P:intracellular protein localization"/>
    <property type="evidence" value="ECO:0000318"/>
    <property type="project" value="GO_Central"/>
</dbReference>
<keyword evidence="2" id="KW-0963">Cytoplasm</keyword>
<evidence type="ECO:0000256" key="3">
    <source>
        <dbReference type="ARBA" id="ARBA00022614"/>
    </source>
</evidence>
<dbReference type="Bgee" id="ENSOANG00000048016">
    <property type="expression patterns" value="Expressed in endometrium and 7 other cell types or tissues"/>
</dbReference>
<keyword evidence="4" id="KW-0677">Repeat</keyword>
<evidence type="ECO:0000256" key="1">
    <source>
        <dbReference type="ARBA" id="ARBA00004496"/>
    </source>
</evidence>
<feature type="domain" description="LKB1 serine/threonine kinase interacting protein 1 N-terminal" evidence="6">
    <location>
        <begin position="22"/>
        <end position="123"/>
    </location>
</feature>
<proteinExistence type="predicted"/>
<comment type="subcellular location">
    <subcellularLocation>
        <location evidence="1">Cytoplasm</location>
    </subcellularLocation>
</comment>
<feature type="region of interest" description="Disordered" evidence="5">
    <location>
        <begin position="340"/>
        <end position="477"/>
    </location>
</feature>
<reference evidence="7 8" key="1">
    <citation type="journal article" date="2008" name="Nature">
        <title>Genome analysis of the platypus reveals unique signatures of evolution.</title>
        <authorList>
            <person name="Warren W.C."/>
            <person name="Hillier L.W."/>
            <person name="Marshall Graves J.A."/>
            <person name="Birney E."/>
            <person name="Ponting C.P."/>
            <person name="Grutzner F."/>
            <person name="Belov K."/>
            <person name="Miller W."/>
            <person name="Clarke L."/>
            <person name="Chinwalla A.T."/>
            <person name="Yang S.P."/>
            <person name="Heger A."/>
            <person name="Locke D.P."/>
            <person name="Miethke P."/>
            <person name="Waters P.D."/>
            <person name="Veyrunes F."/>
            <person name="Fulton L."/>
            <person name="Fulton B."/>
            <person name="Graves T."/>
            <person name="Wallis J."/>
            <person name="Puente X.S."/>
            <person name="Lopez-Otin C."/>
            <person name="Ordonez G.R."/>
            <person name="Eichler E.E."/>
            <person name="Chen L."/>
            <person name="Cheng Z."/>
            <person name="Deakin J.E."/>
            <person name="Alsop A."/>
            <person name="Thompson K."/>
            <person name="Kirby P."/>
            <person name="Papenfuss A.T."/>
            <person name="Wakefield M.J."/>
            <person name="Olender T."/>
            <person name="Lancet D."/>
            <person name="Huttley G.A."/>
            <person name="Smit A.F."/>
            <person name="Pask A."/>
            <person name="Temple-Smith P."/>
            <person name="Batzer M.A."/>
            <person name="Walker J.A."/>
            <person name="Konkel M.K."/>
            <person name="Harris R.S."/>
            <person name="Whittington C.M."/>
            <person name="Wong E.S."/>
            <person name="Gemmell N.J."/>
            <person name="Buschiazzo E."/>
            <person name="Vargas Jentzsch I.M."/>
            <person name="Merkel A."/>
            <person name="Schmitz J."/>
            <person name="Zemann A."/>
            <person name="Churakov G."/>
            <person name="Kriegs J.O."/>
            <person name="Brosius J."/>
            <person name="Murchison E.P."/>
            <person name="Sachidanandam R."/>
            <person name="Smith C."/>
            <person name="Hannon G.J."/>
            <person name="Tsend-Ayush E."/>
            <person name="McMillan D."/>
            <person name="Attenborough R."/>
            <person name="Rens W."/>
            <person name="Ferguson-Smith M."/>
            <person name="Lefevre C.M."/>
            <person name="Sharp J.A."/>
            <person name="Nicholas K.R."/>
            <person name="Ray D.A."/>
            <person name="Kube M."/>
            <person name="Reinhardt R."/>
            <person name="Pringle T.H."/>
            <person name="Taylor J."/>
            <person name="Jones R.C."/>
            <person name="Nixon B."/>
            <person name="Dacheux J.L."/>
            <person name="Niwa H."/>
            <person name="Sekita Y."/>
            <person name="Huang X."/>
            <person name="Stark A."/>
            <person name="Kheradpour P."/>
            <person name="Kellis M."/>
            <person name="Flicek P."/>
            <person name="Chen Y."/>
            <person name="Webber C."/>
            <person name="Hardison R."/>
            <person name="Nelson J."/>
            <person name="Hallsworth-Pepin K."/>
            <person name="Delehaunty K."/>
            <person name="Markovic C."/>
            <person name="Minx P."/>
            <person name="Feng Y."/>
            <person name="Kremitzki C."/>
            <person name="Mitreva M."/>
            <person name="Glasscock J."/>
            <person name="Wylie T."/>
            <person name="Wohldmann P."/>
            <person name="Thiru P."/>
            <person name="Nhan M.N."/>
            <person name="Pohl C.S."/>
            <person name="Smith S.M."/>
            <person name="Hou S."/>
            <person name="Nefedov M."/>
            <person name="de Jong P.J."/>
            <person name="Renfree M.B."/>
            <person name="Mardis E.R."/>
            <person name="Wilson R.K."/>
        </authorList>
    </citation>
    <scope>NUCLEOTIDE SEQUENCE [LARGE SCALE GENOMIC DNA]</scope>
    <source>
        <strain evidence="7 8">Glennie</strain>
    </source>
</reference>
<evidence type="ECO:0000313" key="8">
    <source>
        <dbReference type="Proteomes" id="UP000002279"/>
    </source>
</evidence>
<evidence type="ECO:0000256" key="4">
    <source>
        <dbReference type="ARBA" id="ARBA00022737"/>
    </source>
</evidence>
<keyword evidence="3" id="KW-0433">Leucine-rich repeat</keyword>
<dbReference type="InterPro" id="IPR032675">
    <property type="entry name" value="LRR_dom_sf"/>
</dbReference>
<evidence type="ECO:0000313" key="7">
    <source>
        <dbReference type="Ensembl" id="ENSOANP00000036832.1"/>
    </source>
</evidence>
<protein>
    <recommendedName>
        <fullName evidence="6">LKB1 serine/threonine kinase interacting protein 1 N-terminal domain-containing protein</fullName>
    </recommendedName>
</protein>
<dbReference type="Ensembl" id="ENSOANT00000067522.1">
    <property type="protein sequence ID" value="ENSOANP00000036832.1"/>
    <property type="gene ID" value="ENSOANG00000048016.1"/>
</dbReference>
<evidence type="ECO:0000256" key="2">
    <source>
        <dbReference type="ARBA" id="ARBA00022490"/>
    </source>
</evidence>
<dbReference type="Proteomes" id="UP000002279">
    <property type="component" value="Chromosome 1"/>
</dbReference>
<dbReference type="InterPro" id="IPR031782">
    <property type="entry name" value="LIP1_N"/>
</dbReference>
<feature type="region of interest" description="Disordered" evidence="5">
    <location>
        <begin position="490"/>
        <end position="533"/>
    </location>
</feature>
<reference evidence="7" key="2">
    <citation type="submission" date="2025-08" db="UniProtKB">
        <authorList>
            <consortium name="Ensembl"/>
        </authorList>
    </citation>
    <scope>IDENTIFICATION</scope>
    <source>
        <strain evidence="7">Glennie</strain>
    </source>
</reference>
<organism evidence="7 8">
    <name type="scientific">Ornithorhynchus anatinus</name>
    <name type="common">Duckbill platypus</name>
    <dbReference type="NCBI Taxonomy" id="9258"/>
    <lineage>
        <taxon>Eukaryota</taxon>
        <taxon>Metazoa</taxon>
        <taxon>Chordata</taxon>
        <taxon>Craniata</taxon>
        <taxon>Vertebrata</taxon>
        <taxon>Euteleostomi</taxon>
        <taxon>Mammalia</taxon>
        <taxon>Monotremata</taxon>
        <taxon>Ornithorhynchidae</taxon>
        <taxon>Ornithorhynchus</taxon>
    </lineage>
</organism>
<evidence type="ECO:0000259" key="6">
    <source>
        <dbReference type="Pfam" id="PF15904"/>
    </source>
</evidence>
<dbReference type="GeneTree" id="ENSGT00940000158471"/>
<dbReference type="SUPFAM" id="SSF52075">
    <property type="entry name" value="Outer arm dynein light chain 1"/>
    <property type="match status" value="1"/>
</dbReference>
<dbReference type="PANTHER" id="PTHR15454">
    <property type="entry name" value="NISCHARIN RELATED"/>
    <property type="match status" value="1"/>
</dbReference>
<dbReference type="Gene3D" id="3.80.10.10">
    <property type="entry name" value="Ribonuclease Inhibitor"/>
    <property type="match status" value="2"/>
</dbReference>
<dbReference type="AlphaFoldDB" id="A0A6I8N7A1"/>
<dbReference type="InParanoid" id="A0A6I8N7A1"/>
<keyword evidence="8" id="KW-1185">Reference proteome</keyword>
<feature type="region of interest" description="Disordered" evidence="5">
    <location>
        <begin position="67"/>
        <end position="92"/>
    </location>
</feature>
<name>A0A6I8N7A1_ORNAN</name>
<dbReference type="PANTHER" id="PTHR15454:SF69">
    <property type="entry name" value="SERINE_THREONINE-PROTEIN KINASE 11-INTERACTING PROTEIN"/>
    <property type="match status" value="1"/>
</dbReference>
<reference evidence="7" key="3">
    <citation type="submission" date="2025-09" db="UniProtKB">
        <authorList>
            <consortium name="Ensembl"/>
        </authorList>
    </citation>
    <scope>IDENTIFICATION</scope>
    <source>
        <strain evidence="7">Glennie</strain>
    </source>
</reference>
<evidence type="ECO:0000256" key="5">
    <source>
        <dbReference type="SAM" id="MobiDB-lite"/>
    </source>
</evidence>
<feature type="compositionally biased region" description="Gly residues" evidence="5">
    <location>
        <begin position="71"/>
        <end position="87"/>
    </location>
</feature>